<evidence type="ECO:0000313" key="3">
    <source>
        <dbReference type="Proteomes" id="UP000224006"/>
    </source>
</evidence>
<dbReference type="EMBL" id="NWUJ01000001">
    <property type="protein sequence ID" value="PFH38476.1"/>
    <property type="molecule type" value="Genomic_DNA"/>
</dbReference>
<name>A0A2A9MPY6_BESBE</name>
<evidence type="ECO:0000256" key="1">
    <source>
        <dbReference type="SAM" id="Phobius"/>
    </source>
</evidence>
<comment type="caution">
    <text evidence="2">The sequence shown here is derived from an EMBL/GenBank/DDBJ whole genome shotgun (WGS) entry which is preliminary data.</text>
</comment>
<dbReference type="VEuPathDB" id="ToxoDB:BESB_008180"/>
<organism evidence="2 3">
    <name type="scientific">Besnoitia besnoiti</name>
    <name type="common">Apicomplexan protozoan</name>
    <dbReference type="NCBI Taxonomy" id="94643"/>
    <lineage>
        <taxon>Eukaryota</taxon>
        <taxon>Sar</taxon>
        <taxon>Alveolata</taxon>
        <taxon>Apicomplexa</taxon>
        <taxon>Conoidasida</taxon>
        <taxon>Coccidia</taxon>
        <taxon>Eucoccidiorida</taxon>
        <taxon>Eimeriorina</taxon>
        <taxon>Sarcocystidae</taxon>
        <taxon>Besnoitia</taxon>
    </lineage>
</organism>
<sequence>MMRDTLVAASLACSRYNALRSFLTGYPGFSVRALVAAGVFALLGCSLLTLVSSAASSLPACLASAESGLDGTLSPSASCSFLADDGQAPLRRLQAGVYLNDEDRARKGQIYLWLPLTLVGVLILGVLYMLQIGNVFDPLLHTRFTPSDRTR</sequence>
<evidence type="ECO:0008006" key="4">
    <source>
        <dbReference type="Google" id="ProtNLM"/>
    </source>
</evidence>
<feature type="transmembrane region" description="Helical" evidence="1">
    <location>
        <begin position="30"/>
        <end position="51"/>
    </location>
</feature>
<dbReference type="OrthoDB" id="347242at2759"/>
<dbReference type="RefSeq" id="XP_029222485.1">
    <property type="nucleotide sequence ID" value="XM_029359572.1"/>
</dbReference>
<accession>A0A2A9MPY6</accession>
<dbReference type="Proteomes" id="UP000224006">
    <property type="component" value="Chromosome I"/>
</dbReference>
<keyword evidence="1" id="KW-0812">Transmembrane</keyword>
<dbReference type="KEGG" id="bbes:BESB_008180"/>
<reference evidence="2 3" key="1">
    <citation type="submission" date="2017-09" db="EMBL/GenBank/DDBJ databases">
        <title>Genome sequencing of Besnoitia besnoiti strain Bb-Ger1.</title>
        <authorList>
            <person name="Schares G."/>
            <person name="Venepally P."/>
            <person name="Lorenzi H.A."/>
        </authorList>
    </citation>
    <scope>NUCLEOTIDE SEQUENCE [LARGE SCALE GENOMIC DNA]</scope>
    <source>
        <strain evidence="2 3">Bb-Ger1</strain>
    </source>
</reference>
<evidence type="ECO:0000313" key="2">
    <source>
        <dbReference type="EMBL" id="PFH38476.1"/>
    </source>
</evidence>
<dbReference type="GeneID" id="40305880"/>
<gene>
    <name evidence="2" type="ORF">BESB_008180</name>
</gene>
<keyword evidence="1" id="KW-0472">Membrane</keyword>
<protein>
    <recommendedName>
        <fullName evidence="4">Transmembrane protein</fullName>
    </recommendedName>
</protein>
<feature type="transmembrane region" description="Helical" evidence="1">
    <location>
        <begin position="110"/>
        <end position="130"/>
    </location>
</feature>
<dbReference type="AlphaFoldDB" id="A0A2A9MPY6"/>
<proteinExistence type="predicted"/>
<keyword evidence="3" id="KW-1185">Reference proteome</keyword>
<keyword evidence="1" id="KW-1133">Transmembrane helix</keyword>